<dbReference type="SUPFAM" id="SSF53098">
    <property type="entry name" value="Ribonuclease H-like"/>
    <property type="match status" value="1"/>
</dbReference>
<dbReference type="eggNOG" id="COG0417">
    <property type="taxonomic scope" value="Bacteria"/>
</dbReference>
<protein>
    <submittedName>
        <fullName evidence="2">Putative 3'-5' exonuclease</fullName>
    </submittedName>
</protein>
<sequence>MTTRPFKDILFVDIETVTAASDLESLDKRLQQAWLHKVEFLDWMDEDVSPAELYHYEGGLYAEFGRIVSISVAYFHEKDEGGLELRVKSYASADNEQWLLEQFKELLNERFDQRTLRLCSHNGKEFDFPYLCRRMLVHCVPLPEVLNFAGKKPWEVPHLDTMEMWMFGNRKYTISLETLAALFHIPYTPHPEGDQINSLFFNEGEKGLDQIVQHSQQDVIATAQVYMRYRCQPLLKPEQIVVV</sequence>
<keyword evidence="2" id="KW-0269">Exonuclease</keyword>
<dbReference type="STRING" id="1279009.ADICEAN_01855"/>
<dbReference type="Proteomes" id="UP000011910">
    <property type="component" value="Unassembled WGS sequence"/>
</dbReference>
<evidence type="ECO:0000259" key="1">
    <source>
        <dbReference type="Pfam" id="PF10108"/>
    </source>
</evidence>
<feature type="domain" description="Predicted 3'-5' exonuclease PolB-like" evidence="1">
    <location>
        <begin position="63"/>
        <end position="230"/>
    </location>
</feature>
<dbReference type="Pfam" id="PF10108">
    <property type="entry name" value="DNA_pol_B_exo2"/>
    <property type="match status" value="1"/>
</dbReference>
<dbReference type="InterPro" id="IPR019288">
    <property type="entry name" value="3'-5'_exonuclease_PolB-like"/>
</dbReference>
<name>M7N6Z3_9BACT</name>
<dbReference type="PATRIC" id="fig|1279009.4.peg.1885"/>
<dbReference type="OrthoDB" id="9773351at2"/>
<organism evidence="2 3">
    <name type="scientific">Cesiribacter andamanensis AMV16</name>
    <dbReference type="NCBI Taxonomy" id="1279009"/>
    <lineage>
        <taxon>Bacteria</taxon>
        <taxon>Pseudomonadati</taxon>
        <taxon>Bacteroidota</taxon>
        <taxon>Cytophagia</taxon>
        <taxon>Cytophagales</taxon>
        <taxon>Cesiribacteraceae</taxon>
        <taxon>Cesiribacter</taxon>
    </lineage>
</organism>
<keyword evidence="3" id="KW-1185">Reference proteome</keyword>
<gene>
    <name evidence="2" type="ORF">ADICEAN_01855</name>
</gene>
<dbReference type="InterPro" id="IPR012337">
    <property type="entry name" value="RNaseH-like_sf"/>
</dbReference>
<reference evidence="2 3" key="1">
    <citation type="journal article" date="2013" name="Genome Announc.">
        <title>Draft Genome Sequence of Cesiribacter andamanensis Strain AMV16T, Isolated from a Soil Sample from a Mud Volcano in the Andaman Islands, India.</title>
        <authorList>
            <person name="Shivaji S."/>
            <person name="Ara S."/>
            <person name="Begum Z."/>
            <person name="Srinivas T.N."/>
            <person name="Singh A."/>
            <person name="Kumar Pinnaka A."/>
        </authorList>
    </citation>
    <scope>NUCLEOTIDE SEQUENCE [LARGE SCALE GENOMIC DNA]</scope>
    <source>
        <strain evidence="2 3">AMV16</strain>
    </source>
</reference>
<dbReference type="GO" id="GO:0003676">
    <property type="term" value="F:nucleic acid binding"/>
    <property type="evidence" value="ECO:0007669"/>
    <property type="project" value="InterPro"/>
</dbReference>
<dbReference type="AlphaFoldDB" id="M7N6Z3"/>
<dbReference type="GO" id="GO:0004527">
    <property type="term" value="F:exonuclease activity"/>
    <property type="evidence" value="ECO:0007669"/>
    <property type="project" value="UniProtKB-KW"/>
</dbReference>
<keyword evidence="2" id="KW-0540">Nuclease</keyword>
<dbReference type="EMBL" id="AODQ01000038">
    <property type="protein sequence ID" value="EMR03006.1"/>
    <property type="molecule type" value="Genomic_DNA"/>
</dbReference>
<dbReference type="RefSeq" id="WP_009195251.1">
    <property type="nucleotide sequence ID" value="NZ_AODQ01000038.1"/>
</dbReference>
<proteinExistence type="predicted"/>
<evidence type="ECO:0000313" key="2">
    <source>
        <dbReference type="EMBL" id="EMR03006.1"/>
    </source>
</evidence>
<comment type="caution">
    <text evidence="2">The sequence shown here is derived from an EMBL/GenBank/DDBJ whole genome shotgun (WGS) entry which is preliminary data.</text>
</comment>
<keyword evidence="2" id="KW-0378">Hydrolase</keyword>
<dbReference type="InterPro" id="IPR036397">
    <property type="entry name" value="RNaseH_sf"/>
</dbReference>
<evidence type="ECO:0000313" key="3">
    <source>
        <dbReference type="Proteomes" id="UP000011910"/>
    </source>
</evidence>
<dbReference type="Gene3D" id="3.30.420.10">
    <property type="entry name" value="Ribonuclease H-like superfamily/Ribonuclease H"/>
    <property type="match status" value="1"/>
</dbReference>
<accession>M7N6Z3</accession>